<dbReference type="EMBL" id="GU136485">
    <property type="protein sequence ID" value="ACZ52951.1"/>
    <property type="molecule type" value="Genomic_DNA"/>
</dbReference>
<keyword evidence="2" id="KW-0540">Nuclease</keyword>
<dbReference type="SUPFAM" id="SSF55608">
    <property type="entry name" value="Homing endonucleases"/>
    <property type="match status" value="1"/>
</dbReference>
<dbReference type="GO" id="GO:0004519">
    <property type="term" value="F:endonuclease activity"/>
    <property type="evidence" value="ECO:0007669"/>
    <property type="project" value="UniProtKB-KW"/>
</dbReference>
<organism evidence="2">
    <name type="scientific">Bryopsis hypnoides</name>
    <name type="common">Green alga</name>
    <dbReference type="NCBI Taxonomy" id="222885"/>
    <lineage>
        <taxon>Eukaryota</taxon>
        <taxon>Viridiplantae</taxon>
        <taxon>Chlorophyta</taxon>
        <taxon>core chlorophytes</taxon>
        <taxon>Ulvophyceae</taxon>
        <taxon>TCBD clade</taxon>
        <taxon>Bryopsidales</taxon>
        <taxon>Bryopsidineae</taxon>
        <taxon>Bryopsidaceae</taxon>
        <taxon>Bryopsis</taxon>
    </lineage>
</organism>
<dbReference type="Gene3D" id="3.10.28.10">
    <property type="entry name" value="Homing endonucleases"/>
    <property type="match status" value="2"/>
</dbReference>
<keyword evidence="2" id="KW-0934">Plastid</keyword>
<feature type="domain" description="Homing endonuclease LAGLIDADG" evidence="1">
    <location>
        <begin position="21"/>
        <end position="197"/>
    </location>
</feature>
<dbReference type="AlphaFoldDB" id="D1MEM5"/>
<proteinExistence type="predicted"/>
<sequence>MRPNLSKKQLSQISLSESCKAIILGSLLGDGSLKLYKPYKNARFWIRHSWIQKEYWDWKIARLSEINTKRSNQVQSPTGYSKQKKLLFQSAALEKLTQIYNITYKNNRLYIKRKWLNHMSTLSLAIWWLDDGSIIGNGKRGVFCTDAFSKKDHQLLQRYLHIIWKIDTKLGILNREYKGHTKQIYRLYLNNQALKKFLVLIMPYAPIPSMIYKYCILYKDPNLQERWISEMLVAFPDWETNIRESIQNRKLKLKYFRK</sequence>
<reference evidence="2" key="1">
    <citation type="submission" date="2009-10" db="EMBL/GenBank/DDBJ databases">
        <title>Phylogenetic affinities of Bryopsis hypnoides (Bryopsidales, Chlorophyta) inferred from chloroplast 16S rDNA and tufA gene sequences.</title>
        <authorList>
            <person name="Lv F."/>
            <person name="Wang G.C."/>
        </authorList>
    </citation>
    <scope>NUCLEOTIDE SEQUENCE</scope>
</reference>
<accession>D1MEM5</accession>
<dbReference type="InterPro" id="IPR004860">
    <property type="entry name" value="LAGLIDADG_dom"/>
</dbReference>
<protein>
    <submittedName>
        <fullName evidence="2">Endonuclease-like protein</fullName>
    </submittedName>
</protein>
<geneLocation type="chloroplast" evidence="2"/>
<keyword evidence="2" id="KW-0150">Chloroplast</keyword>
<evidence type="ECO:0000259" key="1">
    <source>
        <dbReference type="Pfam" id="PF03161"/>
    </source>
</evidence>
<dbReference type="Pfam" id="PF03161">
    <property type="entry name" value="LAGLIDADG_2"/>
    <property type="match status" value="1"/>
</dbReference>
<name>D1MEM5_BRYHP</name>
<keyword evidence="2" id="KW-0378">Hydrolase</keyword>
<keyword evidence="2" id="KW-0255">Endonuclease</keyword>
<evidence type="ECO:0000313" key="2">
    <source>
        <dbReference type="EMBL" id="ACZ52951.1"/>
    </source>
</evidence>
<dbReference type="InterPro" id="IPR027434">
    <property type="entry name" value="Homing_endonucl"/>
</dbReference>